<proteinExistence type="inferred from homology"/>
<evidence type="ECO:0000256" key="2">
    <source>
        <dbReference type="ARBA" id="ARBA00006739"/>
    </source>
</evidence>
<dbReference type="InterPro" id="IPR029044">
    <property type="entry name" value="Nucleotide-diphossugar_trans"/>
</dbReference>
<dbReference type="OrthoDB" id="7665907at2"/>
<gene>
    <name evidence="6" type="ORF">DKB62_11200</name>
</gene>
<evidence type="ECO:0000259" key="5">
    <source>
        <dbReference type="Pfam" id="PF00535"/>
    </source>
</evidence>
<dbReference type="CDD" id="cd04185">
    <property type="entry name" value="GT_2_like_b"/>
    <property type="match status" value="1"/>
</dbReference>
<keyword evidence="3" id="KW-0328">Glycosyltransferase</keyword>
<organism evidence="6 7">
    <name type="scientific">Megasphaera stantonii</name>
    <dbReference type="NCBI Taxonomy" id="2144175"/>
    <lineage>
        <taxon>Bacteria</taxon>
        <taxon>Bacillati</taxon>
        <taxon>Bacillota</taxon>
        <taxon>Negativicutes</taxon>
        <taxon>Veillonellales</taxon>
        <taxon>Veillonellaceae</taxon>
        <taxon>Megasphaera</taxon>
    </lineage>
</organism>
<keyword evidence="4 6" id="KW-0808">Transferase</keyword>
<dbReference type="Pfam" id="PF00535">
    <property type="entry name" value="Glycos_transf_2"/>
    <property type="match status" value="1"/>
</dbReference>
<evidence type="ECO:0000313" key="6">
    <source>
        <dbReference type="EMBL" id="AXL22078.1"/>
    </source>
</evidence>
<evidence type="ECO:0000256" key="3">
    <source>
        <dbReference type="ARBA" id="ARBA00022676"/>
    </source>
</evidence>
<keyword evidence="7" id="KW-1185">Reference proteome</keyword>
<feature type="domain" description="Glycosyltransferase 2-like" evidence="5">
    <location>
        <begin position="7"/>
        <end position="113"/>
    </location>
</feature>
<dbReference type="SUPFAM" id="SSF53448">
    <property type="entry name" value="Nucleotide-diphospho-sugar transferases"/>
    <property type="match status" value="1"/>
</dbReference>
<evidence type="ECO:0000313" key="7">
    <source>
        <dbReference type="Proteomes" id="UP000254337"/>
    </source>
</evidence>
<accession>A0A346B1T5</accession>
<dbReference type="EMBL" id="CP029462">
    <property type="protein sequence ID" value="AXL22078.1"/>
    <property type="molecule type" value="Genomic_DNA"/>
</dbReference>
<dbReference type="PANTHER" id="PTHR43179:SF12">
    <property type="entry name" value="GALACTOFURANOSYLTRANSFERASE GLFT2"/>
    <property type="match status" value="1"/>
</dbReference>
<reference evidence="6 7" key="1">
    <citation type="submission" date="2018-05" db="EMBL/GenBank/DDBJ databases">
        <title>Complete genome sequence of Megasphaera sp. AJH120T, isolated from the ceca of a chicken.</title>
        <authorList>
            <person name="Maki J."/>
            <person name="Looft T."/>
        </authorList>
    </citation>
    <scope>NUCLEOTIDE SEQUENCE [LARGE SCALE GENOMIC DNA]</scope>
    <source>
        <strain evidence="6 7">AJH120</strain>
    </source>
</reference>
<dbReference type="Gene3D" id="3.90.550.10">
    <property type="entry name" value="Spore Coat Polysaccharide Biosynthesis Protein SpsA, Chain A"/>
    <property type="match status" value="1"/>
</dbReference>
<evidence type="ECO:0000256" key="4">
    <source>
        <dbReference type="ARBA" id="ARBA00022679"/>
    </source>
</evidence>
<dbReference type="KEGG" id="meg:DKB62_11200"/>
<dbReference type="Proteomes" id="UP000254337">
    <property type="component" value="Chromosome"/>
</dbReference>
<dbReference type="RefSeq" id="WP_107196768.1">
    <property type="nucleotide sequence ID" value="NZ_CP029462.1"/>
</dbReference>
<protein>
    <submittedName>
        <fullName evidence="6">Glycosyl transferase</fullName>
    </submittedName>
</protein>
<dbReference type="InterPro" id="IPR001173">
    <property type="entry name" value="Glyco_trans_2-like"/>
</dbReference>
<dbReference type="GO" id="GO:0016757">
    <property type="term" value="F:glycosyltransferase activity"/>
    <property type="evidence" value="ECO:0007669"/>
    <property type="project" value="UniProtKB-KW"/>
</dbReference>
<evidence type="ECO:0000256" key="1">
    <source>
        <dbReference type="ARBA" id="ARBA00004776"/>
    </source>
</evidence>
<name>A0A346B1T5_9FIRM</name>
<comment type="similarity">
    <text evidence="2">Belongs to the glycosyltransferase 2 family.</text>
</comment>
<dbReference type="PANTHER" id="PTHR43179">
    <property type="entry name" value="RHAMNOSYLTRANSFERASE WBBL"/>
    <property type="match status" value="1"/>
</dbReference>
<dbReference type="AlphaFoldDB" id="A0A346B1T5"/>
<comment type="pathway">
    <text evidence="1">Cell wall biogenesis; cell wall polysaccharide biosynthesis.</text>
</comment>
<sequence length="303" mass="35437">MNRVAAVIVTYNRISLLKECIKNLLMQTVSCDILIVDNNSNDGTQQYIEDAYENFEQVLYRNMGSNLGGAGGFNYGMRWAVEKGYSFVWVMDDDCIPKKDALQHFLEFEKKNTNAYGYLSSKVLWKDHSICKMNVQRKTMYRAVHDFESDYVPIVMASFVSLFIPAKIIKEVGLPIKEFFIWTDDWEFTRRISLKYKCYLLNNSVVMHKSINNVGASIVYAPTNQLFRFNYLYRNDIYLYRREGFNGWIYEGIRLLFHIIRVLIFSKDSKAKRIKAIIYNSFRGILFKPFVEKVNKDDSVNGG</sequence>